<organism evidence="2 3">
    <name type="scientific">Parasponia andersonii</name>
    <name type="common">Sponia andersonii</name>
    <dbReference type="NCBI Taxonomy" id="3476"/>
    <lineage>
        <taxon>Eukaryota</taxon>
        <taxon>Viridiplantae</taxon>
        <taxon>Streptophyta</taxon>
        <taxon>Embryophyta</taxon>
        <taxon>Tracheophyta</taxon>
        <taxon>Spermatophyta</taxon>
        <taxon>Magnoliopsida</taxon>
        <taxon>eudicotyledons</taxon>
        <taxon>Gunneridae</taxon>
        <taxon>Pentapetalae</taxon>
        <taxon>rosids</taxon>
        <taxon>fabids</taxon>
        <taxon>Rosales</taxon>
        <taxon>Cannabaceae</taxon>
        <taxon>Parasponia</taxon>
    </lineage>
</organism>
<accession>A0A2P5BPK9</accession>
<keyword evidence="1" id="KW-0175">Coiled coil</keyword>
<feature type="coiled-coil region" evidence="1">
    <location>
        <begin position="33"/>
        <end position="60"/>
    </location>
</feature>
<evidence type="ECO:0000313" key="2">
    <source>
        <dbReference type="EMBL" id="PON50700.1"/>
    </source>
</evidence>
<gene>
    <name evidence="2" type="ORF">PanWU01x14_222330</name>
</gene>
<name>A0A2P5BPK9_PARAD</name>
<comment type="caution">
    <text evidence="2">The sequence shown here is derived from an EMBL/GenBank/DDBJ whole genome shotgun (WGS) entry which is preliminary data.</text>
</comment>
<evidence type="ECO:0000256" key="1">
    <source>
        <dbReference type="SAM" id="Coils"/>
    </source>
</evidence>
<proteinExistence type="predicted"/>
<protein>
    <submittedName>
        <fullName evidence="2">Uncharacterized protein</fullName>
    </submittedName>
</protein>
<dbReference type="AlphaFoldDB" id="A0A2P5BPK9"/>
<dbReference type="OrthoDB" id="10386211at2759"/>
<evidence type="ECO:0000313" key="3">
    <source>
        <dbReference type="Proteomes" id="UP000237105"/>
    </source>
</evidence>
<sequence>MESIVSLHKQACCLSNLSYQNSVCISSKLLTNEKILLEEREQLQKEIAAIEAKRNEDNNNSVIGNSNHAGNNASLHLLSPQAILHLLQ</sequence>
<keyword evidence="3" id="KW-1185">Reference proteome</keyword>
<dbReference type="Proteomes" id="UP000237105">
    <property type="component" value="Unassembled WGS sequence"/>
</dbReference>
<reference evidence="3" key="1">
    <citation type="submission" date="2016-06" db="EMBL/GenBank/DDBJ databases">
        <title>Parallel loss of symbiosis genes in relatives of nitrogen-fixing non-legume Parasponia.</title>
        <authorList>
            <person name="Van Velzen R."/>
            <person name="Holmer R."/>
            <person name="Bu F."/>
            <person name="Rutten L."/>
            <person name="Van Zeijl A."/>
            <person name="Liu W."/>
            <person name="Santuari L."/>
            <person name="Cao Q."/>
            <person name="Sharma T."/>
            <person name="Shen D."/>
            <person name="Roswanjaya Y."/>
            <person name="Wardhani T."/>
            <person name="Kalhor M.S."/>
            <person name="Jansen J."/>
            <person name="Van den Hoogen J."/>
            <person name="Gungor B."/>
            <person name="Hartog M."/>
            <person name="Hontelez J."/>
            <person name="Verver J."/>
            <person name="Yang W.-C."/>
            <person name="Schijlen E."/>
            <person name="Repin R."/>
            <person name="Schilthuizen M."/>
            <person name="Schranz E."/>
            <person name="Heidstra R."/>
            <person name="Miyata K."/>
            <person name="Fedorova E."/>
            <person name="Kohlen W."/>
            <person name="Bisseling T."/>
            <person name="Smit S."/>
            <person name="Geurts R."/>
        </authorList>
    </citation>
    <scope>NUCLEOTIDE SEQUENCE [LARGE SCALE GENOMIC DNA]</scope>
    <source>
        <strain evidence="3">cv. WU1-14</strain>
    </source>
</reference>
<dbReference type="EMBL" id="JXTB01000243">
    <property type="protein sequence ID" value="PON50700.1"/>
    <property type="molecule type" value="Genomic_DNA"/>
</dbReference>